<dbReference type="Pfam" id="PF02518">
    <property type="entry name" value="HATPase_c"/>
    <property type="match status" value="1"/>
</dbReference>
<keyword evidence="3" id="KW-0902">Two-component regulatory system</keyword>
<keyword evidence="5" id="KW-0812">Transmembrane</keyword>
<gene>
    <name evidence="7" type="ORF">WDJ50_13800</name>
</gene>
<feature type="transmembrane region" description="Helical" evidence="5">
    <location>
        <begin position="172"/>
        <end position="194"/>
    </location>
</feature>
<keyword evidence="2" id="KW-0418">Kinase</keyword>
<evidence type="ECO:0000256" key="1">
    <source>
        <dbReference type="ARBA" id="ARBA00022679"/>
    </source>
</evidence>
<evidence type="ECO:0000256" key="2">
    <source>
        <dbReference type="ARBA" id="ARBA00022777"/>
    </source>
</evidence>
<evidence type="ECO:0000256" key="5">
    <source>
        <dbReference type="SAM" id="Phobius"/>
    </source>
</evidence>
<protein>
    <submittedName>
        <fullName evidence="7">Sensor domain-containing protein</fullName>
    </submittedName>
</protein>
<dbReference type="PANTHER" id="PTHR24421">
    <property type="entry name" value="NITRATE/NITRITE SENSOR PROTEIN NARX-RELATED"/>
    <property type="match status" value="1"/>
</dbReference>
<feature type="region of interest" description="Disordered" evidence="4">
    <location>
        <begin position="504"/>
        <end position="559"/>
    </location>
</feature>
<dbReference type="SUPFAM" id="SSF55874">
    <property type="entry name" value="ATPase domain of HSP90 chaperone/DNA topoisomerase II/histidine kinase"/>
    <property type="match status" value="1"/>
</dbReference>
<keyword evidence="1" id="KW-0808">Transferase</keyword>
<sequence>MSAREELREVRREGLLSDLRDPLTWRTALYVLLAFPAGVLVMGLLSAGTVLGVLSLPLLFGAALLLGALWLVGGLADVQRFLARLLGLHLARPALSPAYTGVLPWLRGVLSDAATYRALLFHVAQLPLALLCWAVLATLLTLALAGLSAPLWLGQPHIPLTWKGAAVQTGGLARVGASVAGLGALLLLGGVLNLMRRVWTRLVLALLSPDQEGAARREVVALRRAAGRIALGDDLQATLQEIVRQARAASTAQTVLLLSPVGLPRAGSGHESPLATAPASALAPGEVRVWAEGGVTLADLTLPAGAEGGSGGTLRAIYPPGLRPSGDELAFLASMADHAATALQAADLIERASLRAGEQERARLARELHDSVAQALYGISLGAKTARATLDKDAARAQASLDYTIRLAEGGVSEMKALLFSLRPDALEEGGLVAALSQHAHALEARHGLKVHATLNAEPPLSAEAQAAAYRIAQEALHNVVKHARASQVWLSLREEGGQVRLTVRDDGRGFDPQAQGRGTLGQRSMRERAAGVGGSLSVESGAGGTKVTLRLPAQTETP</sequence>
<dbReference type="Gene3D" id="1.20.5.1930">
    <property type="match status" value="1"/>
</dbReference>
<dbReference type="GO" id="GO:0000155">
    <property type="term" value="F:phosphorelay sensor kinase activity"/>
    <property type="evidence" value="ECO:0007669"/>
    <property type="project" value="InterPro"/>
</dbReference>
<proteinExistence type="predicted"/>
<dbReference type="InterPro" id="IPR050482">
    <property type="entry name" value="Sensor_HK_TwoCompSys"/>
</dbReference>
<dbReference type="GO" id="GO:0016020">
    <property type="term" value="C:membrane"/>
    <property type="evidence" value="ECO:0007669"/>
    <property type="project" value="InterPro"/>
</dbReference>
<accession>A0AAU6Q260</accession>
<dbReference type="GO" id="GO:0046983">
    <property type="term" value="F:protein dimerization activity"/>
    <property type="evidence" value="ECO:0007669"/>
    <property type="project" value="InterPro"/>
</dbReference>
<dbReference type="PROSITE" id="PS50109">
    <property type="entry name" value="HIS_KIN"/>
    <property type="match status" value="1"/>
</dbReference>
<organism evidence="7">
    <name type="scientific">Deinococcus sp. VB142</name>
    <dbReference type="NCBI Taxonomy" id="3112952"/>
    <lineage>
        <taxon>Bacteria</taxon>
        <taxon>Thermotogati</taxon>
        <taxon>Deinococcota</taxon>
        <taxon>Deinococci</taxon>
        <taxon>Deinococcales</taxon>
        <taxon>Deinococcaceae</taxon>
        <taxon>Deinococcus</taxon>
    </lineage>
</organism>
<dbReference type="InterPro" id="IPR011712">
    <property type="entry name" value="Sig_transdc_His_kin_sub3_dim/P"/>
</dbReference>
<dbReference type="PANTHER" id="PTHR24421:SF61">
    <property type="entry name" value="OXYGEN SENSOR HISTIDINE KINASE NREB"/>
    <property type="match status" value="1"/>
</dbReference>
<evidence type="ECO:0000259" key="6">
    <source>
        <dbReference type="PROSITE" id="PS50109"/>
    </source>
</evidence>
<dbReference type="Pfam" id="PF13796">
    <property type="entry name" value="Sensor"/>
    <property type="match status" value="1"/>
</dbReference>
<evidence type="ECO:0000313" key="7">
    <source>
        <dbReference type="EMBL" id="WYF44448.1"/>
    </source>
</evidence>
<feature type="transmembrane region" description="Helical" evidence="5">
    <location>
        <begin position="54"/>
        <end position="76"/>
    </location>
</feature>
<feature type="domain" description="Histidine kinase" evidence="6">
    <location>
        <begin position="471"/>
        <end position="556"/>
    </location>
</feature>
<dbReference type="InterPro" id="IPR025828">
    <property type="entry name" value="Put_sensor_dom"/>
</dbReference>
<dbReference type="RefSeq" id="WP_339095659.1">
    <property type="nucleotide sequence ID" value="NZ_CP149782.1"/>
</dbReference>
<dbReference type="EMBL" id="CP149782">
    <property type="protein sequence ID" value="WYF44448.1"/>
    <property type="molecule type" value="Genomic_DNA"/>
</dbReference>
<name>A0AAU6Q260_9DEIO</name>
<feature type="transmembrane region" description="Helical" evidence="5">
    <location>
        <begin position="28"/>
        <end position="48"/>
    </location>
</feature>
<evidence type="ECO:0000256" key="3">
    <source>
        <dbReference type="ARBA" id="ARBA00023012"/>
    </source>
</evidence>
<keyword evidence="5" id="KW-0472">Membrane</keyword>
<dbReference type="AlphaFoldDB" id="A0AAU6Q260"/>
<dbReference type="InterPro" id="IPR036890">
    <property type="entry name" value="HATPase_C_sf"/>
</dbReference>
<keyword evidence="5" id="KW-1133">Transmembrane helix</keyword>
<dbReference type="CDD" id="cd16917">
    <property type="entry name" value="HATPase_UhpB-NarQ-NarX-like"/>
    <property type="match status" value="1"/>
</dbReference>
<dbReference type="Pfam" id="PF07730">
    <property type="entry name" value="HisKA_3"/>
    <property type="match status" value="1"/>
</dbReference>
<dbReference type="SMART" id="SM00387">
    <property type="entry name" value="HATPase_c"/>
    <property type="match status" value="1"/>
</dbReference>
<feature type="transmembrane region" description="Helical" evidence="5">
    <location>
        <begin position="126"/>
        <end position="152"/>
    </location>
</feature>
<dbReference type="Gene3D" id="3.30.565.10">
    <property type="entry name" value="Histidine kinase-like ATPase, C-terminal domain"/>
    <property type="match status" value="1"/>
</dbReference>
<dbReference type="InterPro" id="IPR003594">
    <property type="entry name" value="HATPase_dom"/>
</dbReference>
<dbReference type="InterPro" id="IPR005467">
    <property type="entry name" value="His_kinase_dom"/>
</dbReference>
<evidence type="ECO:0000256" key="4">
    <source>
        <dbReference type="SAM" id="MobiDB-lite"/>
    </source>
</evidence>
<reference evidence="7" key="1">
    <citation type="submission" date="2024-03" db="EMBL/GenBank/DDBJ databases">
        <title>Deinococcus weizhi sp. nov., isolated from human skin.</title>
        <authorList>
            <person name="Wei Z."/>
            <person name="Tian F."/>
            <person name="Yang C."/>
            <person name="Xin L.T."/>
            <person name="Wen Z.J."/>
            <person name="Lan K.C."/>
            <person name="Yu L."/>
            <person name="Zhe W."/>
            <person name="Dan F.D."/>
            <person name="Jun W."/>
            <person name="Rui Z."/>
            <person name="Yong X.J."/>
            <person name="Ting Y."/>
            <person name="Wei X."/>
            <person name="Xu Z.G."/>
            <person name="Xin Z."/>
            <person name="Dong F.G."/>
            <person name="Ni X.M."/>
            <person name="Zheng M.G."/>
            <person name="Chun Y."/>
            <person name="Qian W.X."/>
        </authorList>
    </citation>
    <scope>NUCLEOTIDE SEQUENCE</scope>
    <source>
        <strain evidence="7">VB142</strain>
    </source>
</reference>